<dbReference type="Gene3D" id="3.40.190.10">
    <property type="entry name" value="Periplasmic binding protein-like II"/>
    <property type="match status" value="1"/>
</dbReference>
<dbReference type="PANTHER" id="PTHR37423">
    <property type="entry name" value="SOLUBLE LYTIC MUREIN TRANSGLYCOSYLASE-RELATED"/>
    <property type="match status" value="1"/>
</dbReference>
<reference evidence="4" key="2">
    <citation type="journal article" date="2021" name="PeerJ">
        <title>Extensive microbial diversity within the chicken gut microbiome revealed by metagenomics and culture.</title>
        <authorList>
            <person name="Gilroy R."/>
            <person name="Ravi A."/>
            <person name="Getino M."/>
            <person name="Pursley I."/>
            <person name="Horton D.L."/>
            <person name="Alikhan N.F."/>
            <person name="Baker D."/>
            <person name="Gharbi K."/>
            <person name="Hall N."/>
            <person name="Watson M."/>
            <person name="Adriaenssens E.M."/>
            <person name="Foster-Nyarko E."/>
            <person name="Jarju S."/>
            <person name="Secka A."/>
            <person name="Antonio M."/>
            <person name="Oren A."/>
            <person name="Chaudhuri R.R."/>
            <person name="La Ragione R."/>
            <person name="Hildebrand F."/>
            <person name="Pallen M.J."/>
        </authorList>
    </citation>
    <scope>NUCLEOTIDE SEQUENCE</scope>
    <source>
        <strain evidence="4">B1-15692</strain>
    </source>
</reference>
<protein>
    <submittedName>
        <fullName evidence="4">Transglycosylase SLT domain-containing protein</fullName>
    </submittedName>
</protein>
<feature type="signal peptide" evidence="2">
    <location>
        <begin position="1"/>
        <end position="26"/>
    </location>
</feature>
<organism evidence="4 5">
    <name type="scientific">Candidatus Cryptobacteroides faecipullorum</name>
    <dbReference type="NCBI Taxonomy" id="2840764"/>
    <lineage>
        <taxon>Bacteria</taxon>
        <taxon>Pseudomonadati</taxon>
        <taxon>Bacteroidota</taxon>
        <taxon>Bacteroidia</taxon>
        <taxon>Bacteroidales</taxon>
        <taxon>Candidatus Cryptobacteroides</taxon>
    </lineage>
</organism>
<dbReference type="InterPro" id="IPR023346">
    <property type="entry name" value="Lysozyme-like_dom_sf"/>
</dbReference>
<dbReference type="AlphaFoldDB" id="A0A9D9I9W4"/>
<evidence type="ECO:0000313" key="4">
    <source>
        <dbReference type="EMBL" id="MBO8467696.1"/>
    </source>
</evidence>
<comment type="similarity">
    <text evidence="1">Belongs to the transglycosylase Slt family.</text>
</comment>
<keyword evidence="2" id="KW-0732">Signal</keyword>
<gene>
    <name evidence="4" type="ORF">IAB99_08035</name>
</gene>
<feature type="chain" id="PRO_5039681327" evidence="2">
    <location>
        <begin position="27"/>
        <end position="350"/>
    </location>
</feature>
<evidence type="ECO:0000256" key="2">
    <source>
        <dbReference type="SAM" id="SignalP"/>
    </source>
</evidence>
<reference evidence="4" key="1">
    <citation type="submission" date="2020-10" db="EMBL/GenBank/DDBJ databases">
        <authorList>
            <person name="Gilroy R."/>
        </authorList>
    </citation>
    <scope>NUCLEOTIDE SEQUENCE</scope>
    <source>
        <strain evidence="4">B1-15692</strain>
    </source>
</reference>
<dbReference type="EMBL" id="JADIMH010000047">
    <property type="protein sequence ID" value="MBO8467696.1"/>
    <property type="molecule type" value="Genomic_DNA"/>
</dbReference>
<accession>A0A9D9I9W4</accession>
<feature type="domain" description="Transglycosylase SLT" evidence="3">
    <location>
        <begin position="182"/>
        <end position="289"/>
    </location>
</feature>
<dbReference type="Pfam" id="PF01464">
    <property type="entry name" value="SLT"/>
    <property type="match status" value="1"/>
</dbReference>
<dbReference type="CDD" id="cd13403">
    <property type="entry name" value="MLTF-like"/>
    <property type="match status" value="1"/>
</dbReference>
<dbReference type="SUPFAM" id="SSF53955">
    <property type="entry name" value="Lysozyme-like"/>
    <property type="match status" value="1"/>
</dbReference>
<proteinExistence type="inferred from homology"/>
<dbReference type="PANTHER" id="PTHR37423:SF2">
    <property type="entry name" value="MEMBRANE-BOUND LYTIC MUREIN TRANSGLYCOSYLASE C"/>
    <property type="match status" value="1"/>
</dbReference>
<evidence type="ECO:0000259" key="3">
    <source>
        <dbReference type="Pfam" id="PF01464"/>
    </source>
</evidence>
<dbReference type="SUPFAM" id="SSF53850">
    <property type="entry name" value="Periplasmic binding protein-like II"/>
    <property type="match status" value="1"/>
</dbReference>
<comment type="caution">
    <text evidence="4">The sequence shown here is derived from an EMBL/GenBank/DDBJ whole genome shotgun (WGS) entry which is preliminary data.</text>
</comment>
<sequence length="350" mass="39149">MVSKRTRRYLIALVLAFIAVTASDRAHVMESSESKESFGSSEEIKCAIVLGNDMYSNNGLNTGFNYELLNQFAKTAGRDLTIITAHKGENYLDSLREGKVDIAVILPSEAESHDELMVSIKTGDNSVWAVRKENPNDIMAINSWISYYEKTPEYSDAKERFFNSYDPHARSGSSHISPYDSLIKKYAGDLGWDWRMLAAVIYQESRFSINSHSGRGAAGLMQVMPSTAEYYGIQDLTDPEENIKAGTLHLARLQKMFNGDDMDGKEKVLFTLASYNAGEGRIADCRNLAAARGLDKNKWEEVVQVIPEMRLDSILKEECVKLGRFQGHETIDYVDNVLNIYNAFCAACPA</sequence>
<dbReference type="Gene3D" id="1.10.530.10">
    <property type="match status" value="1"/>
</dbReference>
<dbReference type="Proteomes" id="UP000823660">
    <property type="component" value="Unassembled WGS sequence"/>
</dbReference>
<evidence type="ECO:0000256" key="1">
    <source>
        <dbReference type="ARBA" id="ARBA00007734"/>
    </source>
</evidence>
<dbReference type="InterPro" id="IPR008258">
    <property type="entry name" value="Transglycosylase_SLT_dom_1"/>
</dbReference>
<evidence type="ECO:0000313" key="5">
    <source>
        <dbReference type="Proteomes" id="UP000823660"/>
    </source>
</evidence>
<name>A0A9D9I9W4_9BACT</name>